<evidence type="ECO:0000313" key="2">
    <source>
        <dbReference type="Proteomes" id="UP000018769"/>
    </source>
</evidence>
<reference evidence="1 2" key="1">
    <citation type="journal article" date="2015" name="Biol. Direct">
        <title>Babela massiliensis, a representative of a widespread bacterial phylum with unusual adaptations to parasitism in amoebae.</title>
        <authorList>
            <person name="Pagnier I."/>
            <person name="Yutin N."/>
            <person name="Croce O."/>
            <person name="Makarova K.S."/>
            <person name="Wolf Y.I."/>
            <person name="Benamar S."/>
            <person name="Raoult D."/>
            <person name="Koonin E.V."/>
            <person name="La Scola B."/>
        </authorList>
    </citation>
    <scope>NUCLEOTIDE SEQUENCE [LARGE SCALE GENOMIC DNA]</scope>
    <source>
        <strain evidence="2">BABL1</strain>
    </source>
</reference>
<evidence type="ECO:0000313" key="1">
    <source>
        <dbReference type="EMBL" id="CDK30625.1"/>
    </source>
</evidence>
<dbReference type="AlphaFoldDB" id="V6DGD1"/>
<organism evidence="1 2">
    <name type="scientific">Candidatus Babela massiliensis</name>
    <dbReference type="NCBI Taxonomy" id="673862"/>
    <lineage>
        <taxon>Bacteria</taxon>
        <taxon>Candidatus Babelota</taxon>
        <taxon>Candidatus Babeliae</taxon>
        <taxon>Candidatus Babeliales</taxon>
        <taxon>Candidatus Babeliaceae</taxon>
        <taxon>Candidatus Babela</taxon>
    </lineage>
</organism>
<dbReference type="eggNOG" id="COG3595">
    <property type="taxonomic scope" value="Bacteria"/>
</dbReference>
<accession>V6DGD1</accession>
<protein>
    <submittedName>
        <fullName evidence="1">Uncharacterized conserved protein</fullName>
    </submittedName>
</protein>
<dbReference type="KEGG" id="dpb:BABL1_gene_390"/>
<name>V6DGD1_9BACT</name>
<dbReference type="STRING" id="673862.BABL1_gene_390"/>
<dbReference type="HOGENOM" id="CLU_1040848_0_0_7"/>
<gene>
    <name evidence="1" type="ORF">BABL1_gene_390</name>
</gene>
<dbReference type="EMBL" id="HG793133">
    <property type="protein sequence ID" value="CDK30625.1"/>
    <property type="molecule type" value="Genomic_DNA"/>
</dbReference>
<dbReference type="RefSeq" id="WP_023792054.1">
    <property type="nucleotide sequence ID" value="NC_023003.1"/>
</dbReference>
<sequence>MKCLLLLVFAISIGYLVLNSTNFFNGKKFEETIHQQHPFKDGLIKIDNNVGAISIEGSTTDKIEINIVKKAKSRELLKEIKLHMAVKANKVHIKADTKNNDTEVSIEIKVPKDTKLEKIYTNVGSIKLSDISQEVNCQTNCGAIELNNISGNITAITNTGAIDINNSTKSVKASTNVGAIYLNQKLLDNLTIELSTNTGKITLLLPTNVNAEVNAQLTTGSICSSFNEIKIVKTFPYISSQAHGVIGLGESKISLKSNVGQIVIKSN</sequence>
<dbReference type="Proteomes" id="UP000018769">
    <property type="component" value="Chromosome I"/>
</dbReference>
<proteinExistence type="predicted"/>
<keyword evidence="2" id="KW-1185">Reference proteome</keyword>